<dbReference type="SMART" id="SM00490">
    <property type="entry name" value="HELICc"/>
    <property type="match status" value="1"/>
</dbReference>
<evidence type="ECO:0000256" key="8">
    <source>
        <dbReference type="PROSITE-ProRule" id="PRU00175"/>
    </source>
</evidence>
<evidence type="ECO:0000313" key="11">
    <source>
        <dbReference type="EMBL" id="GAA0184154.1"/>
    </source>
</evidence>
<dbReference type="GO" id="GO:0005524">
    <property type="term" value="F:ATP binding"/>
    <property type="evidence" value="ECO:0007669"/>
    <property type="project" value="UniProtKB-KW"/>
</dbReference>
<evidence type="ECO:0000256" key="3">
    <source>
        <dbReference type="ARBA" id="ARBA00022771"/>
    </source>
</evidence>
<keyword evidence="5" id="KW-0347">Helicase</keyword>
<proteinExistence type="predicted"/>
<dbReference type="EMBL" id="BAABME010011695">
    <property type="protein sequence ID" value="GAA0184154.1"/>
    <property type="molecule type" value="Genomic_DNA"/>
</dbReference>
<feature type="domain" description="RING-type" evidence="9">
    <location>
        <begin position="12"/>
        <end position="51"/>
    </location>
</feature>
<dbReference type="PROSITE" id="PS50089">
    <property type="entry name" value="ZF_RING_2"/>
    <property type="match status" value="1"/>
</dbReference>
<keyword evidence="1" id="KW-0479">Metal-binding</keyword>
<keyword evidence="7" id="KW-0067">ATP-binding</keyword>
<dbReference type="Gene3D" id="3.40.50.300">
    <property type="entry name" value="P-loop containing nucleotide triphosphate hydrolases"/>
    <property type="match status" value="1"/>
</dbReference>
<dbReference type="SUPFAM" id="SSF57850">
    <property type="entry name" value="RING/U-box"/>
    <property type="match status" value="1"/>
</dbReference>
<organism evidence="11 12">
    <name type="scientific">Lithospermum erythrorhizon</name>
    <name type="common">Purple gromwell</name>
    <name type="synonym">Lithospermum officinale var. erythrorhizon</name>
    <dbReference type="NCBI Taxonomy" id="34254"/>
    <lineage>
        <taxon>Eukaryota</taxon>
        <taxon>Viridiplantae</taxon>
        <taxon>Streptophyta</taxon>
        <taxon>Embryophyta</taxon>
        <taxon>Tracheophyta</taxon>
        <taxon>Spermatophyta</taxon>
        <taxon>Magnoliopsida</taxon>
        <taxon>eudicotyledons</taxon>
        <taxon>Gunneridae</taxon>
        <taxon>Pentapetalae</taxon>
        <taxon>asterids</taxon>
        <taxon>lamiids</taxon>
        <taxon>Boraginales</taxon>
        <taxon>Boraginaceae</taxon>
        <taxon>Boraginoideae</taxon>
        <taxon>Lithospermeae</taxon>
        <taxon>Lithospermum</taxon>
    </lineage>
</organism>
<accession>A0AAV3RT38</accession>
<evidence type="ECO:0000256" key="7">
    <source>
        <dbReference type="ARBA" id="ARBA00022840"/>
    </source>
</evidence>
<dbReference type="GO" id="GO:0006281">
    <property type="term" value="P:DNA repair"/>
    <property type="evidence" value="ECO:0007669"/>
    <property type="project" value="TreeGrafter"/>
</dbReference>
<evidence type="ECO:0000256" key="2">
    <source>
        <dbReference type="ARBA" id="ARBA00022741"/>
    </source>
</evidence>
<dbReference type="InterPro" id="IPR001650">
    <property type="entry name" value="Helicase_C-like"/>
</dbReference>
<dbReference type="Gene3D" id="3.30.40.10">
    <property type="entry name" value="Zinc/RING finger domain, C3HC4 (zinc finger)"/>
    <property type="match status" value="1"/>
</dbReference>
<feature type="domain" description="Helicase C-terminal" evidence="10">
    <location>
        <begin position="84"/>
        <end position="247"/>
    </location>
</feature>
<sequence>MQENEEVEFDDCPICLAIISEKTITACAHMFCRGCIIKSLRRNNPSCPLCRQPLEETDIYSVVTKASSKIHSSSSFSKCSKAMELLKFLTASKEQDPTTKSVVFSQFKRFLILLEGTLKAAGFNVVRVDGSIPVKKRGKIIDEFGKPDGPTVLLASLKAVCEGVNLSAASRVYLMEPWWNPAVEEHAMDRVHRIGQTKEVKIIRMVARDTIECRVLKLQCNKKLLAWKAFGGRGTQEQREVTGADMLALMNL</sequence>
<dbReference type="GO" id="GO:0005634">
    <property type="term" value="C:nucleus"/>
    <property type="evidence" value="ECO:0007669"/>
    <property type="project" value="TreeGrafter"/>
</dbReference>
<reference evidence="11 12" key="1">
    <citation type="submission" date="2024-01" db="EMBL/GenBank/DDBJ databases">
        <title>The complete chloroplast genome sequence of Lithospermum erythrorhizon: insights into the phylogenetic relationship among Boraginaceae species and the maternal lineages of purple gromwells.</title>
        <authorList>
            <person name="Okada T."/>
            <person name="Watanabe K."/>
        </authorList>
    </citation>
    <scope>NUCLEOTIDE SEQUENCE [LARGE SCALE GENOMIC DNA]</scope>
</reference>
<dbReference type="GO" id="GO:0016787">
    <property type="term" value="F:hydrolase activity"/>
    <property type="evidence" value="ECO:0007669"/>
    <property type="project" value="UniProtKB-KW"/>
</dbReference>
<gene>
    <name evidence="11" type="ORF">LIER_31445</name>
</gene>
<evidence type="ECO:0000256" key="1">
    <source>
        <dbReference type="ARBA" id="ARBA00022723"/>
    </source>
</evidence>
<dbReference type="InterPro" id="IPR017907">
    <property type="entry name" value="Znf_RING_CS"/>
</dbReference>
<dbReference type="InterPro" id="IPR001841">
    <property type="entry name" value="Znf_RING"/>
</dbReference>
<dbReference type="InterPro" id="IPR027417">
    <property type="entry name" value="P-loop_NTPase"/>
</dbReference>
<dbReference type="GO" id="GO:0008270">
    <property type="term" value="F:zinc ion binding"/>
    <property type="evidence" value="ECO:0007669"/>
    <property type="project" value="UniProtKB-KW"/>
</dbReference>
<dbReference type="GO" id="GO:0008094">
    <property type="term" value="F:ATP-dependent activity, acting on DNA"/>
    <property type="evidence" value="ECO:0007669"/>
    <property type="project" value="TreeGrafter"/>
</dbReference>
<dbReference type="InterPro" id="IPR013083">
    <property type="entry name" value="Znf_RING/FYVE/PHD"/>
</dbReference>
<dbReference type="GO" id="GO:0004386">
    <property type="term" value="F:helicase activity"/>
    <property type="evidence" value="ECO:0007669"/>
    <property type="project" value="UniProtKB-KW"/>
</dbReference>
<dbReference type="PANTHER" id="PTHR45626">
    <property type="entry name" value="TRANSCRIPTION TERMINATION FACTOR 2-RELATED"/>
    <property type="match status" value="1"/>
</dbReference>
<dbReference type="AlphaFoldDB" id="A0AAV3RT38"/>
<dbReference type="PROSITE" id="PS51194">
    <property type="entry name" value="HELICASE_CTER"/>
    <property type="match status" value="1"/>
</dbReference>
<evidence type="ECO:0000259" key="10">
    <source>
        <dbReference type="PROSITE" id="PS51194"/>
    </source>
</evidence>
<keyword evidence="3 8" id="KW-0863">Zinc-finger</keyword>
<evidence type="ECO:0000256" key="6">
    <source>
        <dbReference type="ARBA" id="ARBA00022833"/>
    </source>
</evidence>
<keyword evidence="2" id="KW-0547">Nucleotide-binding</keyword>
<dbReference type="SUPFAM" id="SSF52540">
    <property type="entry name" value="P-loop containing nucleoside triphosphate hydrolases"/>
    <property type="match status" value="1"/>
</dbReference>
<dbReference type="Proteomes" id="UP001454036">
    <property type="component" value="Unassembled WGS sequence"/>
</dbReference>
<protein>
    <submittedName>
        <fullName evidence="11">Uncharacterized protein</fullName>
    </submittedName>
</protein>
<dbReference type="PANTHER" id="PTHR45626:SF17">
    <property type="entry name" value="HELICASE-LIKE TRANSCRIPTION FACTOR"/>
    <property type="match status" value="1"/>
</dbReference>
<dbReference type="Pfam" id="PF13923">
    <property type="entry name" value="zf-C3HC4_2"/>
    <property type="match status" value="1"/>
</dbReference>
<evidence type="ECO:0000313" key="12">
    <source>
        <dbReference type="Proteomes" id="UP001454036"/>
    </source>
</evidence>
<dbReference type="SMART" id="SM00184">
    <property type="entry name" value="RING"/>
    <property type="match status" value="1"/>
</dbReference>
<dbReference type="InterPro" id="IPR049730">
    <property type="entry name" value="SNF2/RAD54-like_C"/>
</dbReference>
<keyword evidence="4" id="KW-0378">Hydrolase</keyword>
<dbReference type="CDD" id="cd18793">
    <property type="entry name" value="SF2_C_SNF"/>
    <property type="match status" value="1"/>
</dbReference>
<evidence type="ECO:0000259" key="9">
    <source>
        <dbReference type="PROSITE" id="PS50089"/>
    </source>
</evidence>
<evidence type="ECO:0000256" key="5">
    <source>
        <dbReference type="ARBA" id="ARBA00022806"/>
    </source>
</evidence>
<dbReference type="InterPro" id="IPR050628">
    <property type="entry name" value="SNF2_RAD54_helicase_TF"/>
</dbReference>
<keyword evidence="12" id="KW-1185">Reference proteome</keyword>
<evidence type="ECO:0000256" key="4">
    <source>
        <dbReference type="ARBA" id="ARBA00022801"/>
    </source>
</evidence>
<keyword evidence="6" id="KW-0862">Zinc</keyword>
<comment type="caution">
    <text evidence="11">The sequence shown here is derived from an EMBL/GenBank/DDBJ whole genome shotgun (WGS) entry which is preliminary data.</text>
</comment>
<name>A0AAV3RT38_LITER</name>
<dbReference type="Pfam" id="PF00271">
    <property type="entry name" value="Helicase_C"/>
    <property type="match status" value="1"/>
</dbReference>
<dbReference type="PROSITE" id="PS00518">
    <property type="entry name" value="ZF_RING_1"/>
    <property type="match status" value="1"/>
</dbReference>